<reference evidence="1 2" key="1">
    <citation type="submission" date="2019-04" db="EMBL/GenBank/DDBJ databases">
        <title>Friends and foes A comparative genomics study of 23 Aspergillus species from section Flavi.</title>
        <authorList>
            <consortium name="DOE Joint Genome Institute"/>
            <person name="Kjaerbolling I."/>
            <person name="Vesth T."/>
            <person name="Frisvad J.C."/>
            <person name="Nybo J.L."/>
            <person name="Theobald S."/>
            <person name="Kildgaard S."/>
            <person name="Isbrandt T."/>
            <person name="Kuo A."/>
            <person name="Sato A."/>
            <person name="Lyhne E.K."/>
            <person name="Kogle M.E."/>
            <person name="Wiebenga A."/>
            <person name="Kun R.S."/>
            <person name="Lubbers R.J."/>
            <person name="Makela M.R."/>
            <person name="Barry K."/>
            <person name="Chovatia M."/>
            <person name="Clum A."/>
            <person name="Daum C."/>
            <person name="Haridas S."/>
            <person name="He G."/>
            <person name="LaButti K."/>
            <person name="Lipzen A."/>
            <person name="Mondo S."/>
            <person name="Riley R."/>
            <person name="Salamov A."/>
            <person name="Simmons B.A."/>
            <person name="Magnuson J.K."/>
            <person name="Henrissat B."/>
            <person name="Mortensen U.H."/>
            <person name="Larsen T.O."/>
            <person name="Devries R.P."/>
            <person name="Grigoriev I.V."/>
            <person name="Machida M."/>
            <person name="Baker S.E."/>
            <person name="Andersen M.R."/>
        </authorList>
    </citation>
    <scope>NUCLEOTIDE SEQUENCE [LARGE SCALE GENOMIC DNA]</scope>
    <source>
        <strain evidence="1 2">CBS 117625</strain>
    </source>
</reference>
<name>A0A5N6T9C3_ASPPS</name>
<gene>
    <name evidence="1" type="ORF">BDV38DRAFT_277726</name>
</gene>
<organism evidence="1 2">
    <name type="scientific">Aspergillus pseudotamarii</name>
    <dbReference type="NCBI Taxonomy" id="132259"/>
    <lineage>
        <taxon>Eukaryota</taxon>
        <taxon>Fungi</taxon>
        <taxon>Dikarya</taxon>
        <taxon>Ascomycota</taxon>
        <taxon>Pezizomycotina</taxon>
        <taxon>Eurotiomycetes</taxon>
        <taxon>Eurotiomycetidae</taxon>
        <taxon>Eurotiales</taxon>
        <taxon>Aspergillaceae</taxon>
        <taxon>Aspergillus</taxon>
        <taxon>Aspergillus subgen. Circumdati</taxon>
    </lineage>
</organism>
<accession>A0A5N6T9C3</accession>
<dbReference type="OrthoDB" id="4491059at2759"/>
<dbReference type="AlphaFoldDB" id="A0A5N6T9C3"/>
<sequence>MPLKHYELMIQTNDPGPDLGGPPGSDEGTVLEIAQKAGASGGRNLVAPPIHPAMYHIKVDVNSSGGAEEYRGRFRQAWWEGKDSEGNHLPSASVMIGEAD</sequence>
<evidence type="ECO:0000313" key="2">
    <source>
        <dbReference type="Proteomes" id="UP000325672"/>
    </source>
</evidence>
<dbReference type="GeneID" id="43642764"/>
<keyword evidence="2" id="KW-1185">Reference proteome</keyword>
<proteinExistence type="predicted"/>
<evidence type="ECO:0000313" key="1">
    <source>
        <dbReference type="EMBL" id="KAE8142913.1"/>
    </source>
</evidence>
<protein>
    <submittedName>
        <fullName evidence="1">Uncharacterized protein</fullName>
    </submittedName>
</protein>
<dbReference type="RefSeq" id="XP_031918976.1">
    <property type="nucleotide sequence ID" value="XM_032058554.1"/>
</dbReference>
<dbReference type="Proteomes" id="UP000325672">
    <property type="component" value="Unassembled WGS sequence"/>
</dbReference>
<dbReference type="EMBL" id="ML743553">
    <property type="protein sequence ID" value="KAE8142913.1"/>
    <property type="molecule type" value="Genomic_DNA"/>
</dbReference>